<dbReference type="Proteomes" id="UP001154078">
    <property type="component" value="Chromosome 7"/>
</dbReference>
<dbReference type="PROSITE" id="PS50829">
    <property type="entry name" value="GYF"/>
    <property type="match status" value="1"/>
</dbReference>
<dbReference type="Gene3D" id="3.30.1490.40">
    <property type="match status" value="1"/>
</dbReference>
<dbReference type="SMART" id="SM00444">
    <property type="entry name" value="GYF"/>
    <property type="match status" value="1"/>
</dbReference>
<dbReference type="PANTHER" id="PTHR14445:SF36">
    <property type="entry name" value="FI03272P-RELATED"/>
    <property type="match status" value="1"/>
</dbReference>
<dbReference type="InterPro" id="IPR051640">
    <property type="entry name" value="GRB10-interact_GYF"/>
</dbReference>
<evidence type="ECO:0000313" key="3">
    <source>
        <dbReference type="EMBL" id="CAH0559992.1"/>
    </source>
</evidence>
<dbReference type="Pfam" id="PF02213">
    <property type="entry name" value="GYF"/>
    <property type="match status" value="1"/>
</dbReference>
<dbReference type="CDD" id="cd22249">
    <property type="entry name" value="UDM1_RNF168_RNF169-like"/>
    <property type="match status" value="1"/>
</dbReference>
<dbReference type="GO" id="GO:0005829">
    <property type="term" value="C:cytosol"/>
    <property type="evidence" value="ECO:0007669"/>
    <property type="project" value="TreeGrafter"/>
</dbReference>
<reference evidence="3" key="1">
    <citation type="submission" date="2021-12" db="EMBL/GenBank/DDBJ databases">
        <authorList>
            <person name="King R."/>
        </authorList>
    </citation>
    <scope>NUCLEOTIDE SEQUENCE</scope>
</reference>
<dbReference type="OrthoDB" id="48509at2759"/>
<feature type="compositionally biased region" description="Low complexity" evidence="1">
    <location>
        <begin position="1064"/>
        <end position="1096"/>
    </location>
</feature>
<organism evidence="3 4">
    <name type="scientific">Brassicogethes aeneus</name>
    <name type="common">Rape pollen beetle</name>
    <name type="synonym">Meligethes aeneus</name>
    <dbReference type="NCBI Taxonomy" id="1431903"/>
    <lineage>
        <taxon>Eukaryota</taxon>
        <taxon>Metazoa</taxon>
        <taxon>Ecdysozoa</taxon>
        <taxon>Arthropoda</taxon>
        <taxon>Hexapoda</taxon>
        <taxon>Insecta</taxon>
        <taxon>Pterygota</taxon>
        <taxon>Neoptera</taxon>
        <taxon>Endopterygota</taxon>
        <taxon>Coleoptera</taxon>
        <taxon>Polyphaga</taxon>
        <taxon>Cucujiformia</taxon>
        <taxon>Nitidulidae</taxon>
        <taxon>Meligethinae</taxon>
        <taxon>Brassicogethes</taxon>
    </lineage>
</organism>
<feature type="compositionally biased region" description="Low complexity" evidence="1">
    <location>
        <begin position="1105"/>
        <end position="1114"/>
    </location>
</feature>
<feature type="compositionally biased region" description="Basic and acidic residues" evidence="1">
    <location>
        <begin position="229"/>
        <end position="262"/>
    </location>
</feature>
<evidence type="ECO:0000259" key="2">
    <source>
        <dbReference type="PROSITE" id="PS50829"/>
    </source>
</evidence>
<feature type="compositionally biased region" description="Basic and acidic residues" evidence="1">
    <location>
        <begin position="765"/>
        <end position="895"/>
    </location>
</feature>
<feature type="compositionally biased region" description="Basic and acidic residues" evidence="1">
    <location>
        <begin position="144"/>
        <end position="166"/>
    </location>
</feature>
<feature type="compositionally biased region" description="Low complexity" evidence="1">
    <location>
        <begin position="933"/>
        <end position="952"/>
    </location>
</feature>
<feature type="region of interest" description="Disordered" evidence="1">
    <location>
        <begin position="74"/>
        <end position="342"/>
    </location>
</feature>
<name>A0A9P0BCN8_BRAAE</name>
<evidence type="ECO:0000313" key="4">
    <source>
        <dbReference type="Proteomes" id="UP001154078"/>
    </source>
</evidence>
<gene>
    <name evidence="3" type="ORF">MELIAE_LOCUS9848</name>
</gene>
<feature type="compositionally biased region" description="Low complexity" evidence="1">
    <location>
        <begin position="688"/>
        <end position="706"/>
    </location>
</feature>
<dbReference type="CDD" id="cd00072">
    <property type="entry name" value="GYF"/>
    <property type="match status" value="1"/>
</dbReference>
<feature type="compositionally biased region" description="Polar residues" evidence="1">
    <location>
        <begin position="1047"/>
        <end position="1063"/>
    </location>
</feature>
<dbReference type="AlphaFoldDB" id="A0A9P0BCN8"/>
<feature type="compositionally biased region" description="Polar residues" evidence="1">
    <location>
        <begin position="1006"/>
        <end position="1028"/>
    </location>
</feature>
<feature type="region of interest" description="Disordered" evidence="1">
    <location>
        <begin position="988"/>
        <end position="1118"/>
    </location>
</feature>
<sequence>MTDSMNFGPDWIRNLSSEGNTSGGTGGAHRYQLADFRYGREEMLALFDKNVRPPLSLTNFKYLYSETTLPPLALTPTTDEERSWQNRPTNVSGPTRGRGGGSLERGGRIARGRGGYQGYGRPASGYDGQWGGGPAGVPEQTDWSPRKDFNPTRGHSMDNWRRIKEREDDDGWRIAPAGGRGHGHEKWQRSTSWRGGDGEEGAERGAAPPERGGRQGGWHENRGPPSQRRSWDNEDHLPEWATEHPTEGGGTFDERGAFHGSDDEMPFDGKPNKRDNLQKSTSQQYISNKNQPPLSSSKSAMSLSKPPEYDKKRDEKHDENLKNENGEREREKSVPNISDKIDKDPAMMERAKSEGPPRILENLDSMLNPMNPIHNRVDEDFEKLQEDLILKLVENEEPMKPPQNQNNFDMGPVQPPPNLAQMIADKWFYQDPQGQMQGPFVNLEMGEWFKAGYFSNQLKIRRACDERFFLLGELVTLCGGANPFTCGVRFPVLKNDPQPPQTESDILNHLHYVAQMTAFKQAQQQRGNVAEPWNPAAAAALSMQQQELAAQRLLLQQQQQQQQQVPQEMPFMPQPPATNPLMQMINQMQQANKLPGQTPLADKPPSSSLPGQLDPHLMHMNNLMMQSRLPTPEAIASALAAGMPGGSGAMPGMPAGLGAINLLRQNAHGAAVEQDNEPLKSLLKQLHQNSQQQPKNMWQQNQFSSSPPNPQWQPTPPDNVPMTMWDVHTPPSSDENLPPPHQQQQPPAMEQNGGVPAPPASQEKINPKEKEQQRLKEEQRELRRKKEQEEKQAKREAEERRKQEQRKQEAEKKASEEKRRKEEERIKKELEKAKKEAEEKRLKELEEKRRLKEQRKAEEEQKKKTDEQKKLEEDQKRKEAREREERNKAAEKRLAQQEQARQAKAAPWCQSNSTAGASLAEIQKAEREKRAQEAALQLQRQQLQEQQRQFQEQLEKPTGMQLSWASRPVEAKKVKSLAEIQAEEQERLMKQAAEARLQKEKEPPATLNTGNSIWNSSNLTWASTAAQPSSQWSSNSSRGFWDDSSHKPQQPSNNPAKPSTVSRSTSSNAITSNNAAATKQQQAQKQSAQKQQTKQQQQKKEEGQKNNNNNNNNGPTSDEFMNWCYKTLSNISANVDIPTFASFLRDIESAFDVREYCKEYLGESGATQQFASQFLERRRSFRPNRAHAHKDDMCSPAPAITPGAPPAISNEFQEVKGKSKKNKKSKMQKIDARALGFNVTSAPDRINVGDRDYGDNS</sequence>
<dbReference type="SUPFAM" id="SSF55277">
    <property type="entry name" value="GYF domain"/>
    <property type="match status" value="1"/>
</dbReference>
<proteinExistence type="predicted"/>
<dbReference type="InterPro" id="IPR003169">
    <property type="entry name" value="GYF"/>
</dbReference>
<protein>
    <recommendedName>
        <fullName evidence="2">GYF domain-containing protein</fullName>
    </recommendedName>
</protein>
<feature type="compositionally biased region" description="Low complexity" evidence="1">
    <location>
        <begin position="1196"/>
        <end position="1207"/>
    </location>
</feature>
<keyword evidence="4" id="KW-1185">Reference proteome</keyword>
<feature type="region of interest" description="Disordered" evidence="1">
    <location>
        <begin position="1187"/>
        <end position="1207"/>
    </location>
</feature>
<feature type="compositionally biased region" description="Low complexity" evidence="1">
    <location>
        <begin position="292"/>
        <end position="306"/>
    </location>
</feature>
<accession>A0A9P0BCN8</accession>
<feature type="compositionally biased region" description="Polar residues" evidence="1">
    <location>
        <begin position="278"/>
        <end position="291"/>
    </location>
</feature>
<feature type="compositionally biased region" description="Basic and acidic residues" evidence="1">
    <location>
        <begin position="307"/>
        <end position="342"/>
    </location>
</feature>
<dbReference type="EMBL" id="OV121138">
    <property type="protein sequence ID" value="CAH0559992.1"/>
    <property type="molecule type" value="Genomic_DNA"/>
</dbReference>
<feature type="region of interest" description="Disordered" evidence="1">
    <location>
        <begin position="687"/>
        <end position="967"/>
    </location>
</feature>
<evidence type="ECO:0000256" key="1">
    <source>
        <dbReference type="SAM" id="MobiDB-lite"/>
    </source>
</evidence>
<feature type="compositionally biased region" description="Low complexity" evidence="1">
    <location>
        <begin position="896"/>
        <end position="906"/>
    </location>
</feature>
<feature type="compositionally biased region" description="Basic and acidic residues" evidence="1">
    <location>
        <begin position="923"/>
        <end position="932"/>
    </location>
</feature>
<feature type="compositionally biased region" description="Basic and acidic residues" evidence="1">
    <location>
        <begin position="211"/>
        <end position="222"/>
    </location>
</feature>
<dbReference type="PANTHER" id="PTHR14445">
    <property type="entry name" value="GRB10 INTERACTING GYF PROTEIN"/>
    <property type="match status" value="1"/>
</dbReference>
<feature type="domain" description="GYF" evidence="2">
    <location>
        <begin position="424"/>
        <end position="472"/>
    </location>
</feature>
<feature type="compositionally biased region" description="Pro residues" evidence="1">
    <location>
        <begin position="707"/>
        <end position="719"/>
    </location>
</feature>
<dbReference type="InterPro" id="IPR035445">
    <property type="entry name" value="GYF-like_dom_sf"/>
</dbReference>